<dbReference type="AlphaFoldDB" id="A0A5C3Q5T5"/>
<dbReference type="Gene3D" id="1.20.1280.50">
    <property type="match status" value="1"/>
</dbReference>
<evidence type="ECO:0000313" key="3">
    <source>
        <dbReference type="Proteomes" id="UP000305067"/>
    </source>
</evidence>
<evidence type="ECO:0000313" key="2">
    <source>
        <dbReference type="EMBL" id="TFK96507.1"/>
    </source>
</evidence>
<protein>
    <recommendedName>
        <fullName evidence="1">F-box domain-containing protein</fullName>
    </recommendedName>
</protein>
<sequence>MNHNFPREELTRSRILITEGTPKIPELCAAIERLQYLYSSLCSAVTKHSSFLAPINHLPNDILLIIFDFLHKDIYSGRYAMWSVSAVCKRWRGLSVSRAQLWTELTHPAYFGLEPTCMHHRVHLQLERIVGSNTC</sequence>
<proteinExistence type="predicted"/>
<keyword evidence="3" id="KW-1185">Reference proteome</keyword>
<gene>
    <name evidence="2" type="ORF">BDV98DRAFT_576028</name>
</gene>
<dbReference type="PROSITE" id="PS50181">
    <property type="entry name" value="FBOX"/>
    <property type="match status" value="1"/>
</dbReference>
<dbReference type="InterPro" id="IPR001810">
    <property type="entry name" value="F-box_dom"/>
</dbReference>
<dbReference type="EMBL" id="ML178859">
    <property type="protein sequence ID" value="TFK96507.1"/>
    <property type="molecule type" value="Genomic_DNA"/>
</dbReference>
<evidence type="ECO:0000259" key="1">
    <source>
        <dbReference type="PROSITE" id="PS50181"/>
    </source>
</evidence>
<dbReference type="Pfam" id="PF12937">
    <property type="entry name" value="F-box-like"/>
    <property type="match status" value="1"/>
</dbReference>
<accession>A0A5C3Q5T5</accession>
<organism evidence="2 3">
    <name type="scientific">Pterulicium gracile</name>
    <dbReference type="NCBI Taxonomy" id="1884261"/>
    <lineage>
        <taxon>Eukaryota</taxon>
        <taxon>Fungi</taxon>
        <taxon>Dikarya</taxon>
        <taxon>Basidiomycota</taxon>
        <taxon>Agaricomycotina</taxon>
        <taxon>Agaricomycetes</taxon>
        <taxon>Agaricomycetidae</taxon>
        <taxon>Agaricales</taxon>
        <taxon>Pleurotineae</taxon>
        <taxon>Pterulaceae</taxon>
        <taxon>Pterulicium</taxon>
    </lineage>
</organism>
<dbReference type="InterPro" id="IPR036047">
    <property type="entry name" value="F-box-like_dom_sf"/>
</dbReference>
<dbReference type="SUPFAM" id="SSF81383">
    <property type="entry name" value="F-box domain"/>
    <property type="match status" value="1"/>
</dbReference>
<dbReference type="Proteomes" id="UP000305067">
    <property type="component" value="Unassembled WGS sequence"/>
</dbReference>
<feature type="domain" description="F-box" evidence="1">
    <location>
        <begin position="52"/>
        <end position="105"/>
    </location>
</feature>
<dbReference type="OrthoDB" id="2269034at2759"/>
<name>A0A5C3Q5T5_9AGAR</name>
<reference evidence="2 3" key="1">
    <citation type="journal article" date="2019" name="Nat. Ecol. Evol.">
        <title>Megaphylogeny resolves global patterns of mushroom evolution.</title>
        <authorList>
            <person name="Varga T."/>
            <person name="Krizsan K."/>
            <person name="Foldi C."/>
            <person name="Dima B."/>
            <person name="Sanchez-Garcia M."/>
            <person name="Sanchez-Ramirez S."/>
            <person name="Szollosi G.J."/>
            <person name="Szarkandi J.G."/>
            <person name="Papp V."/>
            <person name="Albert L."/>
            <person name="Andreopoulos W."/>
            <person name="Angelini C."/>
            <person name="Antonin V."/>
            <person name="Barry K.W."/>
            <person name="Bougher N.L."/>
            <person name="Buchanan P."/>
            <person name="Buyck B."/>
            <person name="Bense V."/>
            <person name="Catcheside P."/>
            <person name="Chovatia M."/>
            <person name="Cooper J."/>
            <person name="Damon W."/>
            <person name="Desjardin D."/>
            <person name="Finy P."/>
            <person name="Geml J."/>
            <person name="Haridas S."/>
            <person name="Hughes K."/>
            <person name="Justo A."/>
            <person name="Karasinski D."/>
            <person name="Kautmanova I."/>
            <person name="Kiss B."/>
            <person name="Kocsube S."/>
            <person name="Kotiranta H."/>
            <person name="LaButti K.M."/>
            <person name="Lechner B.E."/>
            <person name="Liimatainen K."/>
            <person name="Lipzen A."/>
            <person name="Lukacs Z."/>
            <person name="Mihaltcheva S."/>
            <person name="Morgado L.N."/>
            <person name="Niskanen T."/>
            <person name="Noordeloos M.E."/>
            <person name="Ohm R.A."/>
            <person name="Ortiz-Santana B."/>
            <person name="Ovrebo C."/>
            <person name="Racz N."/>
            <person name="Riley R."/>
            <person name="Savchenko A."/>
            <person name="Shiryaev A."/>
            <person name="Soop K."/>
            <person name="Spirin V."/>
            <person name="Szebenyi C."/>
            <person name="Tomsovsky M."/>
            <person name="Tulloss R.E."/>
            <person name="Uehling J."/>
            <person name="Grigoriev I.V."/>
            <person name="Vagvolgyi C."/>
            <person name="Papp T."/>
            <person name="Martin F.M."/>
            <person name="Miettinen O."/>
            <person name="Hibbett D.S."/>
            <person name="Nagy L.G."/>
        </authorList>
    </citation>
    <scope>NUCLEOTIDE SEQUENCE [LARGE SCALE GENOMIC DNA]</scope>
    <source>
        <strain evidence="2 3">CBS 309.79</strain>
    </source>
</reference>